<dbReference type="Proteomes" id="UP000323000">
    <property type="component" value="Chromosome 4"/>
</dbReference>
<organism evidence="2 3">
    <name type="scientific">Acer yangbiense</name>
    <dbReference type="NCBI Taxonomy" id="1000413"/>
    <lineage>
        <taxon>Eukaryota</taxon>
        <taxon>Viridiplantae</taxon>
        <taxon>Streptophyta</taxon>
        <taxon>Embryophyta</taxon>
        <taxon>Tracheophyta</taxon>
        <taxon>Spermatophyta</taxon>
        <taxon>Magnoliopsida</taxon>
        <taxon>eudicotyledons</taxon>
        <taxon>Gunneridae</taxon>
        <taxon>Pentapetalae</taxon>
        <taxon>rosids</taxon>
        <taxon>malvids</taxon>
        <taxon>Sapindales</taxon>
        <taxon>Sapindaceae</taxon>
        <taxon>Hippocastanoideae</taxon>
        <taxon>Acereae</taxon>
        <taxon>Acer</taxon>
    </lineage>
</organism>
<dbReference type="OrthoDB" id="5732at2759"/>
<protein>
    <recommendedName>
        <fullName evidence="1">Coenzyme Q-binding protein COQ10 START domain-containing protein</fullName>
    </recommendedName>
</protein>
<dbReference type="Gene3D" id="3.30.530.20">
    <property type="match status" value="1"/>
</dbReference>
<sequence length="306" mass="34819">MRAYPLSLHASSYLLVFQTSTATPQHYSTCRFPFTSTSSNKNTSLSSLFTLSQTHSTPTPANCSNSDFPNLDSNDDDDDFGYDGLLELKSESLTGDGVYIEIEKFGRNSRRIQSKIEIEANLDTVWNILTDYERLVDFIPGLAVSELVEKKDNFARLYQIGLQNLPFGLKFNAKGVLDCYEKDLEIFPHSKKRDIEFKMIEGDFQLFEGKWSLEQVRYIAYSSIRILVIANGFKLYPVVQFGKFQDTDSTLAQGSQTTLSYVVNVQPKMWLPVRLVEGRLSKEIKTNLSCIREAARKIINKALHTR</sequence>
<feature type="domain" description="Coenzyme Q-binding protein COQ10 START" evidence="1">
    <location>
        <begin position="118"/>
        <end position="288"/>
    </location>
</feature>
<dbReference type="CDD" id="cd08866">
    <property type="entry name" value="SRPBCC_11"/>
    <property type="match status" value="1"/>
</dbReference>
<keyword evidence="3" id="KW-1185">Reference proteome</keyword>
<proteinExistence type="predicted"/>
<name>A0A5C7I239_9ROSI</name>
<comment type="caution">
    <text evidence="2">The sequence shown here is derived from an EMBL/GenBank/DDBJ whole genome shotgun (WGS) entry which is preliminary data.</text>
</comment>
<evidence type="ECO:0000259" key="1">
    <source>
        <dbReference type="Pfam" id="PF03364"/>
    </source>
</evidence>
<gene>
    <name evidence="2" type="ORF">EZV62_010168</name>
</gene>
<evidence type="ECO:0000313" key="3">
    <source>
        <dbReference type="Proteomes" id="UP000323000"/>
    </source>
</evidence>
<dbReference type="Pfam" id="PF03364">
    <property type="entry name" value="Polyketide_cyc"/>
    <property type="match status" value="1"/>
</dbReference>
<dbReference type="InterPro" id="IPR005031">
    <property type="entry name" value="COQ10_START"/>
</dbReference>
<dbReference type="PANTHER" id="PTHR34060">
    <property type="entry name" value="POLYKETIDE CYCLASE / DEHYDRASE AND LIPID TRANSPORT PROTEIN"/>
    <property type="match status" value="1"/>
</dbReference>
<reference evidence="3" key="1">
    <citation type="journal article" date="2019" name="Gigascience">
        <title>De novo genome assembly of the endangered Acer yangbiense, a plant species with extremely small populations endemic to Yunnan Province, China.</title>
        <authorList>
            <person name="Yang J."/>
            <person name="Wariss H.M."/>
            <person name="Tao L."/>
            <person name="Zhang R."/>
            <person name="Yun Q."/>
            <person name="Hollingsworth P."/>
            <person name="Dao Z."/>
            <person name="Luo G."/>
            <person name="Guo H."/>
            <person name="Ma Y."/>
            <person name="Sun W."/>
        </authorList>
    </citation>
    <scope>NUCLEOTIDE SEQUENCE [LARGE SCALE GENOMIC DNA]</scope>
    <source>
        <strain evidence="3">cv. Malutang</strain>
    </source>
</reference>
<accession>A0A5C7I239</accession>
<dbReference type="EMBL" id="VAHF01000004">
    <property type="protein sequence ID" value="TXG63174.1"/>
    <property type="molecule type" value="Genomic_DNA"/>
</dbReference>
<dbReference type="InterPro" id="IPR023393">
    <property type="entry name" value="START-like_dom_sf"/>
</dbReference>
<dbReference type="AlphaFoldDB" id="A0A5C7I239"/>
<dbReference type="PANTHER" id="PTHR34060:SF1">
    <property type="entry name" value="POLYKETIDE CYCLASE _ DEHYDRASE AND LIPID TRANSPORT PROTEIN"/>
    <property type="match status" value="1"/>
</dbReference>
<evidence type="ECO:0000313" key="2">
    <source>
        <dbReference type="EMBL" id="TXG63174.1"/>
    </source>
</evidence>
<dbReference type="SUPFAM" id="SSF55961">
    <property type="entry name" value="Bet v1-like"/>
    <property type="match status" value="1"/>
</dbReference>